<dbReference type="HOGENOM" id="CLU_1466519_0_0_5"/>
<comment type="caution">
    <text evidence="1">The sequence shown here is derived from an EMBL/GenBank/DDBJ whole genome shotgun (WGS) entry which is preliminary data.</text>
</comment>
<evidence type="ECO:0000313" key="2">
    <source>
        <dbReference type="Proteomes" id="UP000015351"/>
    </source>
</evidence>
<dbReference type="Proteomes" id="UP000015351">
    <property type="component" value="Unassembled WGS sequence"/>
</dbReference>
<accession>S9QJ34</accession>
<gene>
    <name evidence="1" type="ORF">thalar_01163</name>
</gene>
<proteinExistence type="predicted"/>
<dbReference type="AlphaFoldDB" id="S9QJ34"/>
<organism evidence="1 2">
    <name type="scientific">Litoreibacter arenae DSM 19593</name>
    <dbReference type="NCBI Taxonomy" id="1123360"/>
    <lineage>
        <taxon>Bacteria</taxon>
        <taxon>Pseudomonadati</taxon>
        <taxon>Pseudomonadota</taxon>
        <taxon>Alphaproteobacteria</taxon>
        <taxon>Rhodobacterales</taxon>
        <taxon>Roseobacteraceae</taxon>
        <taxon>Litoreibacter</taxon>
    </lineage>
</organism>
<reference evidence="2" key="1">
    <citation type="journal article" date="2013" name="Stand. Genomic Sci.">
        <title>Genome sequence of the Litoreibacter arenae type strain (DSM 19593(T)), a member of the Roseobacter clade isolated from sea sand.</title>
        <authorList>
            <person name="Riedel T."/>
            <person name="Fiebig A."/>
            <person name="Petersen J."/>
            <person name="Gronow S."/>
            <person name="Kyrpides N.C."/>
            <person name="Goker M."/>
            <person name="Klenk H.P."/>
        </authorList>
    </citation>
    <scope>NUCLEOTIDE SEQUENCE [LARGE SCALE GENOMIC DNA]</scope>
    <source>
        <strain evidence="2">DSM 19593</strain>
    </source>
</reference>
<dbReference type="RefSeq" id="WP_021099733.1">
    <property type="nucleotide sequence ID" value="NZ_KE557306.1"/>
</dbReference>
<dbReference type="STRING" id="1123360.thalar_01163"/>
<protein>
    <submittedName>
        <fullName evidence="1">Uncharacterized protein</fullName>
    </submittedName>
</protein>
<name>S9QJ34_9RHOB</name>
<dbReference type="EMBL" id="AONI01000009">
    <property type="protein sequence ID" value="EPX79827.1"/>
    <property type="molecule type" value="Genomic_DNA"/>
</dbReference>
<dbReference type="OrthoDB" id="9836748at2"/>
<keyword evidence="2" id="KW-1185">Reference proteome</keyword>
<sequence length="184" mass="19522">MNASCDETLTLQETASHGPLTIELWIARELCLQPLPQTTMLSDAPLQVRVKNTGPTPVQLVAAVPDAVFVTRVWDADRPAAPLDMSEGPPPESVPTTTVDIASGEAWETAPLSGYLNFLSPDLLEGTYMGDGTALDPALKLRRVVGLEVRFAASVNSGTGFAPVVQTLKGSIEAVVLPMKQDAQ</sequence>
<evidence type="ECO:0000313" key="1">
    <source>
        <dbReference type="EMBL" id="EPX79827.1"/>
    </source>
</evidence>